<proteinExistence type="predicted"/>
<dbReference type="AlphaFoldDB" id="A0AAJ0D0V0"/>
<feature type="region of interest" description="Disordered" evidence="1">
    <location>
        <begin position="43"/>
        <end position="62"/>
    </location>
</feature>
<organism evidence="3 4">
    <name type="scientific">Conoideocrella luteorostrata</name>
    <dbReference type="NCBI Taxonomy" id="1105319"/>
    <lineage>
        <taxon>Eukaryota</taxon>
        <taxon>Fungi</taxon>
        <taxon>Dikarya</taxon>
        <taxon>Ascomycota</taxon>
        <taxon>Pezizomycotina</taxon>
        <taxon>Sordariomycetes</taxon>
        <taxon>Hypocreomycetidae</taxon>
        <taxon>Hypocreales</taxon>
        <taxon>Clavicipitaceae</taxon>
        <taxon>Conoideocrella</taxon>
    </lineage>
</organism>
<dbReference type="InterPro" id="IPR029069">
    <property type="entry name" value="HotDog_dom_sf"/>
</dbReference>
<keyword evidence="4" id="KW-1185">Reference proteome</keyword>
<evidence type="ECO:0000259" key="2">
    <source>
        <dbReference type="Pfam" id="PF03061"/>
    </source>
</evidence>
<dbReference type="PANTHER" id="PTHR47260">
    <property type="entry name" value="UPF0644 PROTEIN PB2B4.06"/>
    <property type="match status" value="1"/>
</dbReference>
<dbReference type="InterPro" id="IPR006683">
    <property type="entry name" value="Thioestr_dom"/>
</dbReference>
<sequence length="285" mass="30964">MPNLSDRRINAIRSTECLAEARSHQRLTIQCFTTLLSQFKLQKPPPTAASQPIRPPTMPDDSPLNLTPLNRVISPPLNLNPPNTPPNLYTAAYQYFTSIPWCADLLLSESSADGTGLAIPFVAQCFNPVSDLHDQFVGATLASHPRGIKHILSFFRPLDASHLRDPARPIGRVDTLFALGDGLSGYHNIVHGGMTMTMADESMGMVNEINTALGKDGLVHKLSSVTAGLDIKFLQPVSIPGVVCVTAWTESIVGRKTRVKCEVKDSRGEVLAKCTSTWIALKANL</sequence>
<dbReference type="EMBL" id="JASWJB010000012">
    <property type="protein sequence ID" value="KAK2612727.1"/>
    <property type="molecule type" value="Genomic_DNA"/>
</dbReference>
<comment type="caution">
    <text evidence="3">The sequence shown here is derived from an EMBL/GenBank/DDBJ whole genome shotgun (WGS) entry which is preliminary data.</text>
</comment>
<dbReference type="InterPro" id="IPR052061">
    <property type="entry name" value="PTE-AB_protein"/>
</dbReference>
<dbReference type="CDD" id="cd03443">
    <property type="entry name" value="PaaI_thioesterase"/>
    <property type="match status" value="1"/>
</dbReference>
<feature type="compositionally biased region" description="Pro residues" evidence="1">
    <location>
        <begin position="43"/>
        <end position="58"/>
    </location>
</feature>
<gene>
    <name evidence="3" type="ORF">QQS21_001178</name>
</gene>
<evidence type="ECO:0000313" key="3">
    <source>
        <dbReference type="EMBL" id="KAK2612727.1"/>
    </source>
</evidence>
<evidence type="ECO:0000313" key="4">
    <source>
        <dbReference type="Proteomes" id="UP001251528"/>
    </source>
</evidence>
<accession>A0AAJ0D0V0</accession>
<dbReference type="Gene3D" id="3.10.129.10">
    <property type="entry name" value="Hotdog Thioesterase"/>
    <property type="match status" value="1"/>
</dbReference>
<protein>
    <recommendedName>
        <fullName evidence="2">Thioesterase domain-containing protein</fullName>
    </recommendedName>
</protein>
<reference evidence="3" key="1">
    <citation type="submission" date="2023-06" db="EMBL/GenBank/DDBJ databases">
        <title>Conoideocrella luteorostrata (Hypocreales: Clavicipitaceae), a potential biocontrol fungus for elongate hemlock scale in United States Christmas tree production areas.</title>
        <authorList>
            <person name="Barrett H."/>
            <person name="Lovett B."/>
            <person name="Macias A.M."/>
            <person name="Stajich J.E."/>
            <person name="Kasson M.T."/>
        </authorList>
    </citation>
    <scope>NUCLEOTIDE SEQUENCE</scope>
    <source>
        <strain evidence="3">ARSEF 14590</strain>
    </source>
</reference>
<name>A0AAJ0D0V0_9HYPO</name>
<dbReference type="Proteomes" id="UP001251528">
    <property type="component" value="Unassembled WGS sequence"/>
</dbReference>
<dbReference type="SUPFAM" id="SSF54637">
    <property type="entry name" value="Thioesterase/thiol ester dehydrase-isomerase"/>
    <property type="match status" value="1"/>
</dbReference>
<feature type="domain" description="Thioesterase" evidence="2">
    <location>
        <begin position="187"/>
        <end position="271"/>
    </location>
</feature>
<evidence type="ECO:0000256" key="1">
    <source>
        <dbReference type="SAM" id="MobiDB-lite"/>
    </source>
</evidence>
<dbReference type="PANTHER" id="PTHR47260:SF6">
    <property type="entry name" value="THIOESTERASE DOMAIN-CONTAINING PROTEIN"/>
    <property type="match status" value="1"/>
</dbReference>
<dbReference type="Pfam" id="PF03061">
    <property type="entry name" value="4HBT"/>
    <property type="match status" value="1"/>
</dbReference>